<keyword evidence="2" id="KW-0462">Maltose metabolism</keyword>
<dbReference type="Gene3D" id="3.20.20.80">
    <property type="entry name" value="Glycosidases"/>
    <property type="match status" value="3"/>
</dbReference>
<dbReference type="PANTHER" id="PTHR10357">
    <property type="entry name" value="ALPHA-AMYLASE FAMILY MEMBER"/>
    <property type="match status" value="1"/>
</dbReference>
<evidence type="ECO:0000313" key="4">
    <source>
        <dbReference type="EMBL" id="RSH94239.1"/>
    </source>
</evidence>
<keyword evidence="5" id="KW-1185">Reference proteome</keyword>
<feature type="domain" description="Glycosyl hydrolase family 13 catalytic" evidence="3">
    <location>
        <begin position="18"/>
        <end position="413"/>
    </location>
</feature>
<dbReference type="SUPFAM" id="SSF51445">
    <property type="entry name" value="(Trans)glycosidases"/>
    <property type="match status" value="1"/>
</dbReference>
<name>A0A427YT37_9TREE</name>
<dbReference type="GO" id="GO:0004574">
    <property type="term" value="F:oligo-1,6-glucosidase activity"/>
    <property type="evidence" value="ECO:0007669"/>
    <property type="project" value="TreeGrafter"/>
</dbReference>
<sequence length="540" mass="61020">MITNHADPDWWRQACVYQIYPRSFADANGDDDVSDYRDVDPRIGTLSDFEEMTSKLKDSGIKVIVDIVPNHSSDEHEWFQAALAAGKDSKERARFHFQDGLGPDKSSPPSDWQGAFGGPCWTKSGMDDGQWYFHMFDKSQPDFNWENPDVRQDFLETLRFWGNKGVAGFRIDVAAACTKDLGKDMLLLPWDEVLGRRMRKSKHGNRGEDIDHPFFDRDETLEIYKEWREVFNEFDPPLCAVAEAYVAPDRKKHYASPDGLGQVFSFDIMLANFDVGEYRTVIDRQMQSLEGSESSTTWVLSNHDVVRHHTRFGLPKIEAYNLLAFKKAYAKYLAGDGKDSVADKAAGLRRGRAATLMILALPGSTYLYQMVLLTPLQRRGARTPEVADIPEDQLQDPTFFLCGKSNKGRDGCRVPLPWTREGKNFGNGDGSPAHLPQPKWYAEYAVDVQDKDPHSTLGMYRTAMKLRRELQSEETMQWKVDLGLGDQVLAFQRPGGWLTVLNGGEVPVELPKGEVLVASGEINGGKIPPETTVWLRVNQE</sequence>
<dbReference type="Pfam" id="PF00128">
    <property type="entry name" value="Alpha-amylase"/>
    <property type="match status" value="1"/>
</dbReference>
<dbReference type="InterPro" id="IPR017853">
    <property type="entry name" value="GH"/>
</dbReference>
<dbReference type="InterPro" id="IPR045857">
    <property type="entry name" value="O16G_dom_2"/>
</dbReference>
<dbReference type="SMART" id="SM00642">
    <property type="entry name" value="Aamy"/>
    <property type="match status" value="1"/>
</dbReference>
<dbReference type="GO" id="GO:0000025">
    <property type="term" value="P:maltose catabolic process"/>
    <property type="evidence" value="ECO:0007669"/>
    <property type="project" value="TreeGrafter"/>
</dbReference>
<dbReference type="GO" id="GO:0033934">
    <property type="term" value="F:glucan 1,4-alpha-maltotriohydrolase activity"/>
    <property type="evidence" value="ECO:0007669"/>
    <property type="project" value="TreeGrafter"/>
</dbReference>
<dbReference type="Gene3D" id="3.90.400.10">
    <property type="entry name" value="Oligo-1,6-glucosidase, Domain 2"/>
    <property type="match status" value="1"/>
</dbReference>
<gene>
    <name evidence="4" type="ORF">EHS25_004042</name>
</gene>
<evidence type="ECO:0000313" key="5">
    <source>
        <dbReference type="Proteomes" id="UP000279259"/>
    </source>
</evidence>
<dbReference type="GO" id="GO:0004575">
    <property type="term" value="F:sucrose alpha-glucosidase activity"/>
    <property type="evidence" value="ECO:0007669"/>
    <property type="project" value="TreeGrafter"/>
</dbReference>
<dbReference type="PANTHER" id="PTHR10357:SF179">
    <property type="entry name" value="NEUTRAL AND BASIC AMINO ACID TRANSPORT PROTEIN RBAT"/>
    <property type="match status" value="1"/>
</dbReference>
<proteinExistence type="inferred from homology"/>
<comment type="caution">
    <text evidence="4">The sequence shown here is derived from an EMBL/GenBank/DDBJ whole genome shotgun (WGS) entry which is preliminary data.</text>
</comment>
<dbReference type="OrthoDB" id="1740265at2759"/>
<dbReference type="GO" id="GO:0005987">
    <property type="term" value="P:sucrose catabolic process"/>
    <property type="evidence" value="ECO:0007669"/>
    <property type="project" value="TreeGrafter"/>
</dbReference>
<dbReference type="InterPro" id="IPR006047">
    <property type="entry name" value="GH13_cat_dom"/>
</dbReference>
<dbReference type="GO" id="GO:0004556">
    <property type="term" value="F:alpha-amylase activity"/>
    <property type="evidence" value="ECO:0007669"/>
    <property type="project" value="TreeGrafter"/>
</dbReference>
<reference evidence="4 5" key="1">
    <citation type="submission" date="2018-11" db="EMBL/GenBank/DDBJ databases">
        <title>Genome sequence of Saitozyma podzolica DSM 27192.</title>
        <authorList>
            <person name="Aliyu H."/>
            <person name="Gorte O."/>
            <person name="Ochsenreither K."/>
        </authorList>
    </citation>
    <scope>NUCLEOTIDE SEQUENCE [LARGE SCALE GENOMIC DNA]</scope>
    <source>
        <strain evidence="4 5">DSM 27192</strain>
    </source>
</reference>
<comment type="similarity">
    <text evidence="1">Belongs to the glycosyl hydrolase 13 family.</text>
</comment>
<dbReference type="EMBL" id="RSCD01000002">
    <property type="protein sequence ID" value="RSH94239.1"/>
    <property type="molecule type" value="Genomic_DNA"/>
</dbReference>
<protein>
    <recommendedName>
        <fullName evidence="3">Glycosyl hydrolase family 13 catalytic domain-containing protein</fullName>
    </recommendedName>
</protein>
<accession>A0A427YT37</accession>
<evidence type="ECO:0000256" key="1">
    <source>
        <dbReference type="ARBA" id="ARBA00008061"/>
    </source>
</evidence>
<organism evidence="4 5">
    <name type="scientific">Saitozyma podzolica</name>
    <dbReference type="NCBI Taxonomy" id="1890683"/>
    <lineage>
        <taxon>Eukaryota</taxon>
        <taxon>Fungi</taxon>
        <taxon>Dikarya</taxon>
        <taxon>Basidiomycota</taxon>
        <taxon>Agaricomycotina</taxon>
        <taxon>Tremellomycetes</taxon>
        <taxon>Tremellales</taxon>
        <taxon>Trimorphomycetaceae</taxon>
        <taxon>Saitozyma</taxon>
    </lineage>
</organism>
<dbReference type="STRING" id="1890683.A0A427YT37"/>
<evidence type="ECO:0000259" key="3">
    <source>
        <dbReference type="SMART" id="SM00642"/>
    </source>
</evidence>
<dbReference type="Proteomes" id="UP000279259">
    <property type="component" value="Unassembled WGS sequence"/>
</dbReference>
<dbReference type="AlphaFoldDB" id="A0A427YT37"/>
<evidence type="ECO:0000256" key="2">
    <source>
        <dbReference type="ARBA" id="ARBA00026248"/>
    </source>
</evidence>